<keyword evidence="1" id="KW-0880">Kelch repeat</keyword>
<dbReference type="PANTHER" id="PTHR46093">
    <property type="entry name" value="ACYL-COA-BINDING DOMAIN-CONTAINING PROTEIN 5"/>
    <property type="match status" value="1"/>
</dbReference>
<evidence type="ECO:0000256" key="1">
    <source>
        <dbReference type="ARBA" id="ARBA00022441"/>
    </source>
</evidence>
<evidence type="ECO:0000256" key="2">
    <source>
        <dbReference type="ARBA" id="ARBA00022737"/>
    </source>
</evidence>
<organism evidence="3 4">
    <name type="scientific">Haematococcus lacustris</name>
    <name type="common">Green alga</name>
    <name type="synonym">Haematococcus pluvialis</name>
    <dbReference type="NCBI Taxonomy" id="44745"/>
    <lineage>
        <taxon>Eukaryota</taxon>
        <taxon>Viridiplantae</taxon>
        <taxon>Chlorophyta</taxon>
        <taxon>core chlorophytes</taxon>
        <taxon>Chlorophyceae</taxon>
        <taxon>CS clade</taxon>
        <taxon>Chlamydomonadales</taxon>
        <taxon>Haematococcaceae</taxon>
        <taxon>Haematococcus</taxon>
    </lineage>
</organism>
<dbReference type="InterPro" id="IPR015915">
    <property type="entry name" value="Kelch-typ_b-propeller"/>
</dbReference>
<dbReference type="PANTHER" id="PTHR46093:SF18">
    <property type="entry name" value="FIBRONECTIN TYPE-III DOMAIN-CONTAINING PROTEIN"/>
    <property type="match status" value="1"/>
</dbReference>
<evidence type="ECO:0000313" key="4">
    <source>
        <dbReference type="Proteomes" id="UP000485058"/>
    </source>
</evidence>
<dbReference type="InterPro" id="IPR011043">
    <property type="entry name" value="Gal_Oxase/kelch_b-propeller"/>
</dbReference>
<accession>A0A699ZUE5</accession>
<name>A0A699ZUE5_HAELA</name>
<comment type="caution">
    <text evidence="3">The sequence shown here is derived from an EMBL/GenBank/DDBJ whole genome shotgun (WGS) entry which is preliminary data.</text>
</comment>
<protein>
    <submittedName>
        <fullName evidence="3">Uncharacterized protein</fullName>
    </submittedName>
</protein>
<dbReference type="Proteomes" id="UP000485058">
    <property type="component" value="Unassembled WGS sequence"/>
</dbReference>
<gene>
    <name evidence="3" type="ORF">HaLaN_19301</name>
</gene>
<keyword evidence="2" id="KW-0677">Repeat</keyword>
<keyword evidence="4" id="KW-1185">Reference proteome</keyword>
<proteinExistence type="predicted"/>
<dbReference type="AlphaFoldDB" id="A0A699ZUE5"/>
<dbReference type="Gene3D" id="2.120.10.80">
    <property type="entry name" value="Kelch-type beta propeller"/>
    <property type="match status" value="1"/>
</dbReference>
<dbReference type="SUPFAM" id="SSF50965">
    <property type="entry name" value="Galactose oxidase, central domain"/>
    <property type="match status" value="1"/>
</dbReference>
<evidence type="ECO:0000313" key="3">
    <source>
        <dbReference type="EMBL" id="GFH21918.1"/>
    </source>
</evidence>
<reference evidence="3 4" key="1">
    <citation type="submission" date="2020-02" db="EMBL/GenBank/DDBJ databases">
        <title>Draft genome sequence of Haematococcus lacustris strain NIES-144.</title>
        <authorList>
            <person name="Morimoto D."/>
            <person name="Nakagawa S."/>
            <person name="Yoshida T."/>
            <person name="Sawayama S."/>
        </authorList>
    </citation>
    <scope>NUCLEOTIDE SEQUENCE [LARGE SCALE GENOMIC DNA]</scope>
    <source>
        <strain evidence="3 4">NIES-144</strain>
    </source>
</reference>
<sequence length="127" mass="13267">MLACKFTVNALAPKGAGAWSSGAGRAGHSALVWTPSAGSKGLLLDKALRNDLRSLDIITGRWTVLSAAGNASNLPAGRQYAGMALLGNDTLALYGGQHSSGSYLQDLWLFSLATRTWRGPILLKVSP</sequence>
<dbReference type="EMBL" id="BLLF01001930">
    <property type="protein sequence ID" value="GFH21918.1"/>
    <property type="molecule type" value="Genomic_DNA"/>
</dbReference>